<keyword evidence="8" id="KW-1185">Reference proteome</keyword>
<dbReference type="GO" id="GO:0004499">
    <property type="term" value="F:N,N-dimethylaniline monooxygenase activity"/>
    <property type="evidence" value="ECO:0007669"/>
    <property type="project" value="InterPro"/>
</dbReference>
<evidence type="ECO:0000313" key="7">
    <source>
        <dbReference type="EMBL" id="CAJ0578221.1"/>
    </source>
</evidence>
<evidence type="ECO:0008006" key="9">
    <source>
        <dbReference type="Google" id="ProtNLM"/>
    </source>
</evidence>
<keyword evidence="2" id="KW-0285">Flavoprotein</keyword>
<comment type="caution">
    <text evidence="7">The sequence shown here is derived from an EMBL/GenBank/DDBJ whole genome shotgun (WGS) entry which is preliminary data.</text>
</comment>
<keyword evidence="6" id="KW-0472">Membrane</keyword>
<feature type="non-terminal residue" evidence="7">
    <location>
        <position position="407"/>
    </location>
</feature>
<evidence type="ECO:0000256" key="4">
    <source>
        <dbReference type="ARBA" id="ARBA00022857"/>
    </source>
</evidence>
<dbReference type="GO" id="GO:0050660">
    <property type="term" value="F:flavin adenine dinucleotide binding"/>
    <property type="evidence" value="ECO:0007669"/>
    <property type="project" value="InterPro"/>
</dbReference>
<protein>
    <recommendedName>
        <fullName evidence="9">Flavin-containing monooxygenase</fullName>
    </recommendedName>
</protein>
<evidence type="ECO:0000256" key="3">
    <source>
        <dbReference type="ARBA" id="ARBA00022827"/>
    </source>
</evidence>
<evidence type="ECO:0000256" key="6">
    <source>
        <dbReference type="SAM" id="Phobius"/>
    </source>
</evidence>
<gene>
    <name evidence="7" type="ORF">MSPICULIGERA_LOCUS16482</name>
</gene>
<dbReference type="Proteomes" id="UP001177023">
    <property type="component" value="Unassembled WGS sequence"/>
</dbReference>
<dbReference type="Gene3D" id="3.50.50.60">
    <property type="entry name" value="FAD/NAD(P)-binding domain"/>
    <property type="match status" value="2"/>
</dbReference>
<dbReference type="InterPro" id="IPR036188">
    <property type="entry name" value="FAD/NAD-bd_sf"/>
</dbReference>
<proteinExistence type="inferred from homology"/>
<reference evidence="7" key="1">
    <citation type="submission" date="2023-06" db="EMBL/GenBank/DDBJ databases">
        <authorList>
            <person name="Delattre M."/>
        </authorList>
    </citation>
    <scope>NUCLEOTIDE SEQUENCE</scope>
    <source>
        <strain evidence="7">AF72</strain>
    </source>
</reference>
<comment type="similarity">
    <text evidence="1">Belongs to the FMO family.</text>
</comment>
<dbReference type="AlphaFoldDB" id="A0AA36G762"/>
<dbReference type="PANTHER" id="PTHR23023">
    <property type="entry name" value="DIMETHYLANILINE MONOOXYGENASE"/>
    <property type="match status" value="1"/>
</dbReference>
<dbReference type="PRINTS" id="PR00370">
    <property type="entry name" value="FMOXYGENASE"/>
</dbReference>
<dbReference type="InterPro" id="IPR020946">
    <property type="entry name" value="Flavin_mOase-like"/>
</dbReference>
<accession>A0AA36G762</accession>
<keyword evidence="3" id="KW-0274">FAD</keyword>
<dbReference type="SUPFAM" id="SSF51905">
    <property type="entry name" value="FAD/NAD(P)-binding domain"/>
    <property type="match status" value="2"/>
</dbReference>
<dbReference type="GO" id="GO:0050661">
    <property type="term" value="F:NADP binding"/>
    <property type="evidence" value="ECO:0007669"/>
    <property type="project" value="InterPro"/>
</dbReference>
<evidence type="ECO:0000256" key="1">
    <source>
        <dbReference type="ARBA" id="ARBA00009183"/>
    </source>
</evidence>
<keyword evidence="4" id="KW-0521">NADP</keyword>
<dbReference type="InterPro" id="IPR050346">
    <property type="entry name" value="FMO-like"/>
</dbReference>
<keyword evidence="5" id="KW-0560">Oxidoreductase</keyword>
<evidence type="ECO:0000313" key="8">
    <source>
        <dbReference type="Proteomes" id="UP001177023"/>
    </source>
</evidence>
<dbReference type="EMBL" id="CATQJA010002653">
    <property type="protein sequence ID" value="CAJ0578221.1"/>
    <property type="molecule type" value="Genomic_DNA"/>
</dbReference>
<dbReference type="Pfam" id="PF00743">
    <property type="entry name" value="FMO-like"/>
    <property type="match status" value="1"/>
</dbReference>
<evidence type="ECO:0000256" key="2">
    <source>
        <dbReference type="ARBA" id="ARBA00022630"/>
    </source>
</evidence>
<evidence type="ECO:0000256" key="5">
    <source>
        <dbReference type="ARBA" id="ARBA00023002"/>
    </source>
</evidence>
<sequence>MVRVGVVGGGPAGLCAAKNALKEGHTVQIWEQCCSIGGTWVYNEETGTHSSMYEVMKTNLPKETMAFPGHPFPHHLPSFITHQQVLQYITEYGEHIDVQLKTCVLRVERNGERWMVEVEKEGEKRQTEVDVLFVCNGHYSHPNRPFDEKRFTKGSIVHSHDYRSNKGYRDRKVAVVGAGPSGIDIALQVAEVAQKVFLIGRFIDAYQGTPENLEQVGIRVKDLAADGVELVDGNLVACDDVIITTGYFYSFPFLPPESGIVIEDAGRVVGGLFMQLVSRKFPTSLFLVGLPFVVVPFVLFQAQVTYALALVDGTATPPSPAEMEEWDLKKRGDMSSRHLPTKYYHMLGDEQWPYFEELYWRAHSTAPAYSPVVRKLFDYTALQRKENIATYKDINFAVDGDEFSVVE</sequence>
<dbReference type="InterPro" id="IPR000960">
    <property type="entry name" value="Flavin_mOase"/>
</dbReference>
<keyword evidence="6" id="KW-1133">Transmembrane helix</keyword>
<organism evidence="7 8">
    <name type="scientific">Mesorhabditis spiculigera</name>
    <dbReference type="NCBI Taxonomy" id="96644"/>
    <lineage>
        <taxon>Eukaryota</taxon>
        <taxon>Metazoa</taxon>
        <taxon>Ecdysozoa</taxon>
        <taxon>Nematoda</taxon>
        <taxon>Chromadorea</taxon>
        <taxon>Rhabditida</taxon>
        <taxon>Rhabditina</taxon>
        <taxon>Rhabditomorpha</taxon>
        <taxon>Rhabditoidea</taxon>
        <taxon>Rhabditidae</taxon>
        <taxon>Mesorhabditinae</taxon>
        <taxon>Mesorhabditis</taxon>
    </lineage>
</organism>
<keyword evidence="6" id="KW-0812">Transmembrane</keyword>
<feature type="transmembrane region" description="Helical" evidence="6">
    <location>
        <begin position="281"/>
        <end position="300"/>
    </location>
</feature>
<name>A0AA36G762_9BILA</name>
<dbReference type="PIRSF" id="PIRSF000332">
    <property type="entry name" value="FMO"/>
    <property type="match status" value="1"/>
</dbReference>